<evidence type="ECO:0000313" key="1">
    <source>
        <dbReference type="EMBL" id="KAI4863880.1"/>
    </source>
</evidence>
<evidence type="ECO:0000313" key="2">
    <source>
        <dbReference type="Proteomes" id="UP001497700"/>
    </source>
</evidence>
<comment type="caution">
    <text evidence="1">The sequence shown here is derived from an EMBL/GenBank/DDBJ whole genome shotgun (WGS) entry which is preliminary data.</text>
</comment>
<reference evidence="1 2" key="1">
    <citation type="journal article" date="2022" name="New Phytol.">
        <title>Ecological generalism drives hyperdiversity of secondary metabolite gene clusters in xylarialean endophytes.</title>
        <authorList>
            <person name="Franco M.E.E."/>
            <person name="Wisecaver J.H."/>
            <person name="Arnold A.E."/>
            <person name="Ju Y.M."/>
            <person name="Slot J.C."/>
            <person name="Ahrendt S."/>
            <person name="Moore L.P."/>
            <person name="Eastman K.E."/>
            <person name="Scott K."/>
            <person name="Konkel Z."/>
            <person name="Mondo S.J."/>
            <person name="Kuo A."/>
            <person name="Hayes R.D."/>
            <person name="Haridas S."/>
            <person name="Andreopoulos B."/>
            <person name="Riley R."/>
            <person name="LaButti K."/>
            <person name="Pangilinan J."/>
            <person name="Lipzen A."/>
            <person name="Amirebrahimi M."/>
            <person name="Yan J."/>
            <person name="Adam C."/>
            <person name="Keymanesh K."/>
            <person name="Ng V."/>
            <person name="Louie K."/>
            <person name="Northen T."/>
            <person name="Drula E."/>
            <person name="Henrissat B."/>
            <person name="Hsieh H.M."/>
            <person name="Youens-Clark K."/>
            <person name="Lutzoni F."/>
            <person name="Miadlikowska J."/>
            <person name="Eastwood D.C."/>
            <person name="Hamelin R.C."/>
            <person name="Grigoriev I.V."/>
            <person name="U'Ren J.M."/>
        </authorList>
    </citation>
    <scope>NUCLEOTIDE SEQUENCE [LARGE SCALE GENOMIC DNA]</scope>
    <source>
        <strain evidence="1 2">CBS 119005</strain>
    </source>
</reference>
<proteinExistence type="predicted"/>
<gene>
    <name evidence="1" type="ORF">F4820DRAFT_459242</name>
</gene>
<dbReference type="EMBL" id="MU393496">
    <property type="protein sequence ID" value="KAI4863880.1"/>
    <property type="molecule type" value="Genomic_DNA"/>
</dbReference>
<dbReference type="Proteomes" id="UP001497700">
    <property type="component" value="Unassembled WGS sequence"/>
</dbReference>
<keyword evidence="2" id="KW-1185">Reference proteome</keyword>
<organism evidence="1 2">
    <name type="scientific">Hypoxylon rubiginosum</name>
    <dbReference type="NCBI Taxonomy" id="110542"/>
    <lineage>
        <taxon>Eukaryota</taxon>
        <taxon>Fungi</taxon>
        <taxon>Dikarya</taxon>
        <taxon>Ascomycota</taxon>
        <taxon>Pezizomycotina</taxon>
        <taxon>Sordariomycetes</taxon>
        <taxon>Xylariomycetidae</taxon>
        <taxon>Xylariales</taxon>
        <taxon>Hypoxylaceae</taxon>
        <taxon>Hypoxylon</taxon>
    </lineage>
</organism>
<name>A0ACB9YY99_9PEZI</name>
<sequence>MLFVLCFMLATAIICQLRLKYIYTMEEVGNGLRAPPVTFLEDVPKGLRGLLVVQVLVVLGLWGVKLNFLLFFYRIFCSASHIYRRIWWAVFVITVICLALMLGLSNYKIYKCVAGDVDIIFTECTKPSYIRWLWIQVQTTSAIDAVNDVLIRLSLRKKIYLSLMFMVSLFTVAMAIIRGTISYGRIASDFTKSQNISWVWFWLQMELFVLSFRTLFTRTRKEKPTYNPVLDPDRPHTFGRTWLVGKKKKSRNIYDSLVDTCIELEGMSDVHPSVSQDSNQTHVLAQLEGKTQADASSAHSTHERLNGNYPNETGWADRWIADSQAELVQNVRHAHIRPGP</sequence>
<accession>A0ACB9YY99</accession>
<protein>
    <submittedName>
        <fullName evidence="1">Uncharacterized protein</fullName>
    </submittedName>
</protein>